<dbReference type="RefSeq" id="WP_059037494.1">
    <property type="nucleotide sequence ID" value="NZ_JAADZU010000018.1"/>
</dbReference>
<dbReference type="PROSITE" id="PS51300">
    <property type="entry name" value="NIRD"/>
    <property type="match status" value="1"/>
</dbReference>
<dbReference type="InterPro" id="IPR017881">
    <property type="entry name" value="NirD"/>
</dbReference>
<keyword evidence="1" id="KW-0560">Oxidoreductase</keyword>
<keyword evidence="2" id="KW-0534">Nitrate assimilation</keyword>
<dbReference type="NCBIfam" id="TIGR02378">
    <property type="entry name" value="nirD_assim_sml"/>
    <property type="match status" value="1"/>
</dbReference>
<evidence type="ECO:0000256" key="2">
    <source>
        <dbReference type="ARBA" id="ARBA00023063"/>
    </source>
</evidence>
<evidence type="ECO:0000313" key="5">
    <source>
        <dbReference type="Proteomes" id="UP000466307"/>
    </source>
</evidence>
<dbReference type="GO" id="GO:0008942">
    <property type="term" value="F:nitrite reductase [NAD(P)H] activity"/>
    <property type="evidence" value="ECO:0007669"/>
    <property type="project" value="InterPro"/>
</dbReference>
<dbReference type="GO" id="GO:0051537">
    <property type="term" value="F:2 iron, 2 sulfur cluster binding"/>
    <property type="evidence" value="ECO:0007669"/>
    <property type="project" value="InterPro"/>
</dbReference>
<dbReference type="AlphaFoldDB" id="A0A7K3LMN8"/>
<gene>
    <name evidence="4" type="primary">nirD</name>
    <name evidence="4" type="ORF">GYA93_07875</name>
</gene>
<dbReference type="PANTHER" id="PTHR40562">
    <property type="match status" value="1"/>
</dbReference>
<evidence type="ECO:0000259" key="3">
    <source>
        <dbReference type="Pfam" id="PF13806"/>
    </source>
</evidence>
<keyword evidence="5" id="KW-1185">Reference proteome</keyword>
<feature type="domain" description="Rieske-like [2Fe-2S]" evidence="3">
    <location>
        <begin position="15"/>
        <end position="127"/>
    </location>
</feature>
<accession>A0A7K3LMN8</accession>
<sequence>MTIIDTAEQTQTGVWVRVCALDELVVGRGVGVLGPHGAQAALFRIPASETDREAVGRSRLHAIGNIDPFARAAVLSRGLTGDHGGEPTVASPIGKQVFSLRSGVCLDDDTVAVPSLAVRVVDGVVEVHFAAAVDGTR</sequence>
<dbReference type="InterPro" id="IPR036922">
    <property type="entry name" value="Rieske_2Fe-2S_sf"/>
</dbReference>
<dbReference type="Proteomes" id="UP000466307">
    <property type="component" value="Unassembled WGS sequence"/>
</dbReference>
<reference evidence="4 5" key="1">
    <citation type="submission" date="2020-01" db="EMBL/GenBank/DDBJ databases">
        <title>Investigation of new actinobacteria for the biodesulphurisation of diesel fuel.</title>
        <authorList>
            <person name="Athi Narayanan S.M."/>
        </authorList>
    </citation>
    <scope>NUCLEOTIDE SEQUENCE [LARGE SCALE GENOMIC DNA]</scope>
    <source>
        <strain evidence="4 5">213E</strain>
    </source>
</reference>
<protein>
    <submittedName>
        <fullName evidence="4">Nitrite reductase small subunit NirD</fullName>
    </submittedName>
</protein>
<evidence type="ECO:0000313" key="4">
    <source>
        <dbReference type="EMBL" id="NDK89499.1"/>
    </source>
</evidence>
<comment type="caution">
    <text evidence="4">The sequence shown here is derived from an EMBL/GenBank/DDBJ whole genome shotgun (WGS) entry which is preliminary data.</text>
</comment>
<name>A0A7K3LMN8_9ACTN</name>
<dbReference type="Pfam" id="PF13806">
    <property type="entry name" value="Rieske_2"/>
    <property type="match status" value="1"/>
</dbReference>
<dbReference type="SUPFAM" id="SSF50022">
    <property type="entry name" value="ISP domain"/>
    <property type="match status" value="1"/>
</dbReference>
<dbReference type="GO" id="GO:0042128">
    <property type="term" value="P:nitrate assimilation"/>
    <property type="evidence" value="ECO:0007669"/>
    <property type="project" value="UniProtKB-KW"/>
</dbReference>
<dbReference type="PANTHER" id="PTHR40562:SF1">
    <property type="entry name" value="NITRITE REDUCTASE (NADH) SMALL SUBUNIT"/>
    <property type="match status" value="1"/>
</dbReference>
<dbReference type="InterPro" id="IPR012748">
    <property type="entry name" value="Rieske-like_NirD"/>
</dbReference>
<dbReference type="Gene3D" id="2.102.10.10">
    <property type="entry name" value="Rieske [2Fe-2S] iron-sulphur domain"/>
    <property type="match status" value="1"/>
</dbReference>
<organism evidence="4 5">
    <name type="scientific">Gordonia desulfuricans</name>
    <dbReference type="NCBI Taxonomy" id="89051"/>
    <lineage>
        <taxon>Bacteria</taxon>
        <taxon>Bacillati</taxon>
        <taxon>Actinomycetota</taxon>
        <taxon>Actinomycetes</taxon>
        <taxon>Mycobacteriales</taxon>
        <taxon>Gordoniaceae</taxon>
        <taxon>Gordonia</taxon>
    </lineage>
</organism>
<dbReference type="EMBL" id="JAADZU010000018">
    <property type="protein sequence ID" value="NDK89499.1"/>
    <property type="molecule type" value="Genomic_DNA"/>
</dbReference>
<proteinExistence type="predicted"/>
<evidence type="ECO:0000256" key="1">
    <source>
        <dbReference type="ARBA" id="ARBA00023002"/>
    </source>
</evidence>